<dbReference type="Proteomes" id="UP001280121">
    <property type="component" value="Unassembled WGS sequence"/>
</dbReference>
<sequence length="89" mass="10099">MTTMMSIFSSFDALSAEFYGQKFDFSAAAKPKQLEASLIKRSSSFEGNNKAVEQQQQQRQSRIREGTSRPRFAPELDGVHCFDTIILLF</sequence>
<evidence type="ECO:0000313" key="3">
    <source>
        <dbReference type="Proteomes" id="UP001280121"/>
    </source>
</evidence>
<evidence type="ECO:0000256" key="1">
    <source>
        <dbReference type="SAM" id="MobiDB-lite"/>
    </source>
</evidence>
<evidence type="ECO:0000313" key="2">
    <source>
        <dbReference type="EMBL" id="KAK2633814.1"/>
    </source>
</evidence>
<feature type="compositionally biased region" description="Basic and acidic residues" evidence="1">
    <location>
        <begin position="62"/>
        <end position="71"/>
    </location>
</feature>
<reference evidence="2" key="1">
    <citation type="journal article" date="2023" name="Plant J.">
        <title>Genome sequences and population genomics provide insights into the demographic history, inbreeding, and mutation load of two 'living fossil' tree species of Dipteronia.</title>
        <authorList>
            <person name="Feng Y."/>
            <person name="Comes H.P."/>
            <person name="Chen J."/>
            <person name="Zhu S."/>
            <person name="Lu R."/>
            <person name="Zhang X."/>
            <person name="Li P."/>
            <person name="Qiu J."/>
            <person name="Olsen K.M."/>
            <person name="Qiu Y."/>
        </authorList>
    </citation>
    <scope>NUCLEOTIDE SEQUENCE</scope>
    <source>
        <strain evidence="2">KIB01</strain>
    </source>
</reference>
<organism evidence="2 3">
    <name type="scientific">Dipteronia dyeriana</name>
    <dbReference type="NCBI Taxonomy" id="168575"/>
    <lineage>
        <taxon>Eukaryota</taxon>
        <taxon>Viridiplantae</taxon>
        <taxon>Streptophyta</taxon>
        <taxon>Embryophyta</taxon>
        <taxon>Tracheophyta</taxon>
        <taxon>Spermatophyta</taxon>
        <taxon>Magnoliopsida</taxon>
        <taxon>eudicotyledons</taxon>
        <taxon>Gunneridae</taxon>
        <taxon>Pentapetalae</taxon>
        <taxon>rosids</taxon>
        <taxon>malvids</taxon>
        <taxon>Sapindales</taxon>
        <taxon>Sapindaceae</taxon>
        <taxon>Hippocastanoideae</taxon>
        <taxon>Acereae</taxon>
        <taxon>Dipteronia</taxon>
    </lineage>
</organism>
<feature type="region of interest" description="Disordered" evidence="1">
    <location>
        <begin position="45"/>
        <end position="71"/>
    </location>
</feature>
<gene>
    <name evidence="2" type="ORF">Ddye_028606</name>
</gene>
<dbReference type="PANTHER" id="PTHR33641:SF15">
    <property type="entry name" value="AVR9_CF-9 RAPIDLY ELICITED PROTEIN"/>
    <property type="match status" value="1"/>
</dbReference>
<proteinExistence type="predicted"/>
<keyword evidence="3" id="KW-1185">Reference proteome</keyword>
<name>A0AAD9TE00_9ROSI</name>
<dbReference type="EMBL" id="JANJYI010000009">
    <property type="protein sequence ID" value="KAK2633814.1"/>
    <property type="molecule type" value="Genomic_DNA"/>
</dbReference>
<dbReference type="PANTHER" id="PTHR33641">
    <property type="entry name" value="OS06G0133500 PROTEIN"/>
    <property type="match status" value="1"/>
</dbReference>
<accession>A0AAD9TE00</accession>
<dbReference type="AlphaFoldDB" id="A0AAD9TE00"/>
<comment type="caution">
    <text evidence="2">The sequence shown here is derived from an EMBL/GenBank/DDBJ whole genome shotgun (WGS) entry which is preliminary data.</text>
</comment>
<protein>
    <submittedName>
        <fullName evidence="2">Uncharacterized protein</fullName>
    </submittedName>
</protein>